<feature type="compositionally biased region" description="Low complexity" evidence="2">
    <location>
        <begin position="909"/>
        <end position="934"/>
    </location>
</feature>
<evidence type="ECO:0000313" key="5">
    <source>
        <dbReference type="Proteomes" id="UP000484164"/>
    </source>
</evidence>
<dbReference type="OrthoDB" id="9812498at2"/>
<sequence>MNSSSSIRFQIDQYRRKFHRLELYRGVISSVALGLFSLFIFGLLEYFLYLPSSIKTVLVSVWLLINAIFIGIWIIRPTLSLLTGWKAISDRDVALRMGSGNPTVEDKIVNFLELESNSSIDQSYLSAIIEQRTKSLSQQNLLATLTPKRLIKAAWIAGIPTFIVFVIGLFDSDLITQGSFRFLDYNTAYVPMAPFQFESEMSWEVEYGEPLTLKLYLNGNRIPDRAFVYLNGERIAMTTVSPGEFEWTIDRNVENSSVVFEALEFKSEKGIINVLKVPSLLNFKLRVLPPSYTGIAPFEIEASGDAVVPVGSDVLWTMQWRDADSISLLDSKGGVLEDVSVHTSSSSASIRLLSPLKYRVAADNVNGTQYISGLYDLSIIPDLPPSVEVEYRVDSITRRVYVRGYSSDDYGVTSTRIVLEGDSSYVIPVGSQNTWTSSFQAESRFHSFSVEVYDNDGVHGNKRTKVGPFELVLPSQLDRREELDKQDHERVEELKEFRREQSEMRELQEEMNRQLIDGNSNWQQNQMKQRMLRQQEQLMENWDRMMNQFRRENEQRMMNDPSNPENTEKREELQRLMDEMDKDKLEELMKEMEERSERMNQDNLRDWMRRVQNENDRMELDAKRLEELMKRLAFEQDLDRAMEELNEMQERQQDLANRTDDTREEQDELNEQFEDWKNNLDSLQKQNSELEHPNDFDSPKEEAEKTEESMQKSSDELNQNQSDKANEKQQQSSDQMQDMMQQMSSTVMQMQMQQHVENLAVLRRILTNLIHLSDDQEQLGSEILSNSSSDAVVVAWMKRQQDLRKGYQVVDDSLSALIGRIPQIEAPVTKWMVEVKSNMTQSNDDLSERDLPSGSSNMRESMIALNELSLMLDGTMDQIQQQMSGMMKGDQSCQKPGGGKPSMSNMRKMQQQLNQQMQQMGMQQGNQPQRDGQNGQSGEGGENGMGEGMSEELVEMMMRQAEIRQMLNEAGSTGNNGNKALEELLEENERDLARQNFDAEFFERQKEIDVKMLELEEAERLQEQDEERKSNAGDRYQELLRMREEEFLRDQKQMNEQLRYQAPPLTPYYRQRSGSYLRGQ</sequence>
<comment type="caution">
    <text evidence="4">The sequence shown here is derived from an EMBL/GenBank/DDBJ whole genome shotgun (WGS) entry which is preliminary data.</text>
</comment>
<feature type="transmembrane region" description="Helical" evidence="3">
    <location>
        <begin position="56"/>
        <end position="75"/>
    </location>
</feature>
<proteinExistence type="predicted"/>
<gene>
    <name evidence="4" type="ORF">F8C82_12545</name>
</gene>
<keyword evidence="5" id="KW-1185">Reference proteome</keyword>
<evidence type="ECO:0000256" key="2">
    <source>
        <dbReference type="SAM" id="MobiDB-lite"/>
    </source>
</evidence>
<feature type="region of interest" description="Disordered" evidence="2">
    <location>
        <begin position="883"/>
        <end position="947"/>
    </location>
</feature>
<organism evidence="4 5">
    <name type="scientific">Phaeocystidibacter marisrubri</name>
    <dbReference type="NCBI Taxonomy" id="1577780"/>
    <lineage>
        <taxon>Bacteria</taxon>
        <taxon>Pseudomonadati</taxon>
        <taxon>Bacteroidota</taxon>
        <taxon>Flavobacteriia</taxon>
        <taxon>Flavobacteriales</taxon>
        <taxon>Phaeocystidibacteraceae</taxon>
        <taxon>Phaeocystidibacter</taxon>
    </lineage>
</organism>
<evidence type="ECO:0008006" key="6">
    <source>
        <dbReference type="Google" id="ProtNLM"/>
    </source>
</evidence>
<evidence type="ECO:0000256" key="1">
    <source>
        <dbReference type="SAM" id="Coils"/>
    </source>
</evidence>
<reference evidence="4 5" key="1">
    <citation type="submission" date="2019-10" db="EMBL/GenBank/DDBJ databases">
        <title>Genome sequence of Phaeocystidibacter marisrubri JCM30614 (type strain).</title>
        <authorList>
            <person name="Bowman J.P."/>
        </authorList>
    </citation>
    <scope>NUCLEOTIDE SEQUENCE [LARGE SCALE GENOMIC DNA]</scope>
    <source>
        <strain evidence="4 5">JCM 30614</strain>
    </source>
</reference>
<evidence type="ECO:0000256" key="3">
    <source>
        <dbReference type="SAM" id="Phobius"/>
    </source>
</evidence>
<feature type="region of interest" description="Disordered" evidence="2">
    <location>
        <begin position="1061"/>
        <end position="1080"/>
    </location>
</feature>
<feature type="compositionally biased region" description="Basic and acidic residues" evidence="2">
    <location>
        <begin position="688"/>
        <end position="715"/>
    </location>
</feature>
<feature type="transmembrane region" description="Helical" evidence="3">
    <location>
        <begin position="23"/>
        <end position="44"/>
    </location>
</feature>
<feature type="transmembrane region" description="Helical" evidence="3">
    <location>
        <begin position="150"/>
        <end position="170"/>
    </location>
</feature>
<dbReference type="Proteomes" id="UP000484164">
    <property type="component" value="Unassembled WGS sequence"/>
</dbReference>
<evidence type="ECO:0000313" key="4">
    <source>
        <dbReference type="EMBL" id="KAB2816504.1"/>
    </source>
</evidence>
<keyword evidence="3" id="KW-1133">Transmembrane helix</keyword>
<feature type="compositionally biased region" description="Gly residues" evidence="2">
    <location>
        <begin position="935"/>
        <end position="947"/>
    </location>
</feature>
<feature type="compositionally biased region" description="Low complexity" evidence="2">
    <location>
        <begin position="729"/>
        <end position="742"/>
    </location>
</feature>
<name>A0A6L3ZGP0_9FLAO</name>
<dbReference type="EMBL" id="WBVQ01000002">
    <property type="protein sequence ID" value="KAB2816504.1"/>
    <property type="molecule type" value="Genomic_DNA"/>
</dbReference>
<feature type="coiled-coil region" evidence="1">
    <location>
        <begin position="978"/>
        <end position="1035"/>
    </location>
</feature>
<dbReference type="RefSeq" id="WP_151693931.1">
    <property type="nucleotide sequence ID" value="NZ_BMGX01000001.1"/>
</dbReference>
<dbReference type="AlphaFoldDB" id="A0A6L3ZGP0"/>
<keyword evidence="3" id="KW-0812">Transmembrane</keyword>
<feature type="region of interest" description="Disordered" evidence="2">
    <location>
        <begin position="688"/>
        <end position="742"/>
    </location>
</feature>
<accession>A0A6L3ZGP0</accession>
<keyword evidence="3" id="KW-0472">Membrane</keyword>
<protein>
    <recommendedName>
        <fullName evidence="6">DUF4175 domain-containing protein</fullName>
    </recommendedName>
</protein>
<keyword evidence="1" id="KW-0175">Coiled coil</keyword>